<dbReference type="Pfam" id="PF00534">
    <property type="entry name" value="Glycos_transf_1"/>
    <property type="match status" value="1"/>
</dbReference>
<gene>
    <name evidence="3" type="ORF">JOC28_000044</name>
</gene>
<dbReference type="PANTHER" id="PTHR12526">
    <property type="entry name" value="GLYCOSYLTRANSFERASE"/>
    <property type="match status" value="1"/>
</dbReference>
<dbReference type="InterPro" id="IPR001296">
    <property type="entry name" value="Glyco_trans_1"/>
</dbReference>
<dbReference type="SUPFAM" id="SSF53756">
    <property type="entry name" value="UDP-Glycosyltransferase/glycogen phosphorylase"/>
    <property type="match status" value="1"/>
</dbReference>
<evidence type="ECO:0000259" key="1">
    <source>
        <dbReference type="Pfam" id="PF00534"/>
    </source>
</evidence>
<name>A0ABS2PQF5_9STRE</name>
<sequence>MADKLRVAFVTHLPNLSGANQSLLDLLAGLQENQTVEPFVLLGRTGVLEEKLKELNVKYKVIRYGNLIQGDNSKWRTFSKNVLNQFAKFQIAKWLKEESIDLVHNNSYLVGIGMEAAKLAKIPYICHLRDFVWEDHGIKLENEARQEELLNQADAVIAVSHAVEKKYAPLSERIRVIYDALDKEKYRISPDERAPLFSNEEVNLYIAGRIVPGKGQLDAVKAVELLNKRQERQFNLEIIGTATNQEYFDFIASYIEEKKLADFVKLKEYSSDLRSLRLKSDIGLVCSHNEAMGRVTLENMLAGCLTIGANSGGTSELIQSDRYGYLYDPSNPCNLADKIEEAIADPEEASRRRDAAYQFVDESFNRQNYVKEIVALYEEAIERTKK</sequence>
<dbReference type="InterPro" id="IPR028098">
    <property type="entry name" value="Glyco_trans_4-like_N"/>
</dbReference>
<evidence type="ECO:0000313" key="4">
    <source>
        <dbReference type="Proteomes" id="UP000697472"/>
    </source>
</evidence>
<protein>
    <submittedName>
        <fullName evidence="3">Glycosyltransferase involved in cell wall biosynthesis</fullName>
    </submittedName>
</protein>
<dbReference type="RefSeq" id="WP_205008639.1">
    <property type="nucleotide sequence ID" value="NZ_JAFBEH010000001.1"/>
</dbReference>
<dbReference type="EMBL" id="JAFBEH010000001">
    <property type="protein sequence ID" value="MBM7641760.1"/>
    <property type="molecule type" value="Genomic_DNA"/>
</dbReference>
<keyword evidence="4" id="KW-1185">Reference proteome</keyword>
<feature type="domain" description="Glycosyltransferase subfamily 4-like N-terminal" evidence="2">
    <location>
        <begin position="17"/>
        <end position="184"/>
    </location>
</feature>
<organism evidence="3 4">
    <name type="scientific">Streptococcus loxodontisalivarius</name>
    <dbReference type="NCBI Taxonomy" id="1349415"/>
    <lineage>
        <taxon>Bacteria</taxon>
        <taxon>Bacillati</taxon>
        <taxon>Bacillota</taxon>
        <taxon>Bacilli</taxon>
        <taxon>Lactobacillales</taxon>
        <taxon>Streptococcaceae</taxon>
        <taxon>Streptococcus</taxon>
    </lineage>
</organism>
<evidence type="ECO:0000259" key="2">
    <source>
        <dbReference type="Pfam" id="PF13439"/>
    </source>
</evidence>
<comment type="caution">
    <text evidence="3">The sequence shown here is derived from an EMBL/GenBank/DDBJ whole genome shotgun (WGS) entry which is preliminary data.</text>
</comment>
<evidence type="ECO:0000313" key="3">
    <source>
        <dbReference type="EMBL" id="MBM7641760.1"/>
    </source>
</evidence>
<dbReference type="Gene3D" id="3.40.50.2000">
    <property type="entry name" value="Glycogen Phosphorylase B"/>
    <property type="match status" value="2"/>
</dbReference>
<feature type="domain" description="Glycosyl transferase family 1" evidence="1">
    <location>
        <begin position="199"/>
        <end position="358"/>
    </location>
</feature>
<reference evidence="3 4" key="1">
    <citation type="submission" date="2021-01" db="EMBL/GenBank/DDBJ databases">
        <title>Genomic Encyclopedia of Type Strains, Phase IV (KMG-IV): sequencing the most valuable type-strain genomes for metagenomic binning, comparative biology and taxonomic classification.</title>
        <authorList>
            <person name="Goeker M."/>
        </authorList>
    </citation>
    <scope>NUCLEOTIDE SEQUENCE [LARGE SCALE GENOMIC DNA]</scope>
    <source>
        <strain evidence="3 4">DSM 27382</strain>
    </source>
</reference>
<dbReference type="PANTHER" id="PTHR12526:SF627">
    <property type="entry name" value="D-RHAMNOSYLTRANSFERASE WBPZ"/>
    <property type="match status" value="1"/>
</dbReference>
<proteinExistence type="predicted"/>
<dbReference type="CDD" id="cd03801">
    <property type="entry name" value="GT4_PimA-like"/>
    <property type="match status" value="1"/>
</dbReference>
<dbReference type="Pfam" id="PF13439">
    <property type="entry name" value="Glyco_transf_4"/>
    <property type="match status" value="1"/>
</dbReference>
<accession>A0ABS2PQF5</accession>
<dbReference type="Proteomes" id="UP000697472">
    <property type="component" value="Unassembled WGS sequence"/>
</dbReference>